<dbReference type="InterPro" id="IPR044770">
    <property type="entry name" value="MFS_spinster-like"/>
</dbReference>
<dbReference type="AlphaFoldDB" id="A0A8S8XAV3"/>
<proteinExistence type="predicted"/>
<evidence type="ECO:0000313" key="8">
    <source>
        <dbReference type="EMBL" id="GIL38991.1"/>
    </source>
</evidence>
<reference evidence="8" key="1">
    <citation type="submission" date="2021-02" db="EMBL/GenBank/DDBJ databases">
        <title>Genome sequence of Rhodospirillales sp. strain TMPK1 isolated from soil.</title>
        <authorList>
            <person name="Nakai R."/>
            <person name="Kusada H."/>
            <person name="Tamaki H."/>
        </authorList>
    </citation>
    <scope>NUCLEOTIDE SEQUENCE</scope>
    <source>
        <strain evidence="8">TMPK1</strain>
    </source>
</reference>
<keyword evidence="3 6" id="KW-0812">Transmembrane</keyword>
<dbReference type="EMBL" id="BOPV01000001">
    <property type="protein sequence ID" value="GIL38991.1"/>
    <property type="molecule type" value="Genomic_DNA"/>
</dbReference>
<feature type="transmembrane region" description="Helical" evidence="6">
    <location>
        <begin position="269"/>
        <end position="293"/>
    </location>
</feature>
<keyword evidence="9" id="KW-1185">Reference proteome</keyword>
<dbReference type="Gene3D" id="1.20.1250.20">
    <property type="entry name" value="MFS general substrate transporter like domains"/>
    <property type="match status" value="2"/>
</dbReference>
<feature type="transmembrane region" description="Helical" evidence="6">
    <location>
        <begin position="80"/>
        <end position="99"/>
    </location>
</feature>
<name>A0A8S8XAV3_9PROT</name>
<feature type="transmembrane region" description="Helical" evidence="6">
    <location>
        <begin position="366"/>
        <end position="388"/>
    </location>
</feature>
<dbReference type="GO" id="GO:0016020">
    <property type="term" value="C:membrane"/>
    <property type="evidence" value="ECO:0007669"/>
    <property type="project" value="UniProtKB-SubCell"/>
</dbReference>
<evidence type="ECO:0000256" key="3">
    <source>
        <dbReference type="ARBA" id="ARBA00022692"/>
    </source>
</evidence>
<evidence type="ECO:0000259" key="7">
    <source>
        <dbReference type="PROSITE" id="PS50850"/>
    </source>
</evidence>
<evidence type="ECO:0000313" key="9">
    <source>
        <dbReference type="Proteomes" id="UP000681075"/>
    </source>
</evidence>
<organism evidence="8 9">
    <name type="scientific">Roseiterribacter gracilis</name>
    <dbReference type="NCBI Taxonomy" id="2812848"/>
    <lineage>
        <taxon>Bacteria</taxon>
        <taxon>Pseudomonadati</taxon>
        <taxon>Pseudomonadota</taxon>
        <taxon>Alphaproteobacteria</taxon>
        <taxon>Rhodospirillales</taxon>
        <taxon>Roseiterribacteraceae</taxon>
        <taxon>Roseiterribacter</taxon>
    </lineage>
</organism>
<dbReference type="InterPro" id="IPR011701">
    <property type="entry name" value="MFS"/>
</dbReference>
<dbReference type="RefSeq" id="WP_420242092.1">
    <property type="nucleotide sequence ID" value="NZ_BOPV01000001.1"/>
</dbReference>
<evidence type="ECO:0000256" key="2">
    <source>
        <dbReference type="ARBA" id="ARBA00022448"/>
    </source>
</evidence>
<dbReference type="GO" id="GO:0022857">
    <property type="term" value="F:transmembrane transporter activity"/>
    <property type="evidence" value="ECO:0007669"/>
    <property type="project" value="InterPro"/>
</dbReference>
<feature type="transmembrane region" description="Helical" evidence="6">
    <location>
        <begin position="48"/>
        <end position="73"/>
    </location>
</feature>
<comment type="caution">
    <text evidence="8">The sequence shown here is derived from an EMBL/GenBank/DDBJ whole genome shotgun (WGS) entry which is preliminary data.</text>
</comment>
<dbReference type="PANTHER" id="PTHR23505">
    <property type="entry name" value="SPINSTER"/>
    <property type="match status" value="1"/>
</dbReference>
<feature type="transmembrane region" description="Helical" evidence="6">
    <location>
        <begin position="182"/>
        <end position="202"/>
    </location>
</feature>
<dbReference type="Proteomes" id="UP000681075">
    <property type="component" value="Unassembled WGS sequence"/>
</dbReference>
<comment type="subcellular location">
    <subcellularLocation>
        <location evidence="1">Membrane</location>
        <topology evidence="1">Multi-pass membrane protein</topology>
    </subcellularLocation>
</comment>
<feature type="transmembrane region" description="Helical" evidence="6">
    <location>
        <begin position="330"/>
        <end position="354"/>
    </location>
</feature>
<feature type="transmembrane region" description="Helical" evidence="6">
    <location>
        <begin position="305"/>
        <end position="324"/>
    </location>
</feature>
<dbReference type="SUPFAM" id="SSF103473">
    <property type="entry name" value="MFS general substrate transporter"/>
    <property type="match status" value="1"/>
</dbReference>
<feature type="transmembrane region" description="Helical" evidence="6">
    <location>
        <begin position="232"/>
        <end position="257"/>
    </location>
</feature>
<keyword evidence="5 6" id="KW-0472">Membrane</keyword>
<evidence type="ECO:0000256" key="5">
    <source>
        <dbReference type="ARBA" id="ARBA00023136"/>
    </source>
</evidence>
<sequence>MTKENFRTAYAWYVVGLLTAGYAVAVLDRIVIGLLLEPIKAQFQLSDFQLALVSGGAFGVCYSVMAVPFGWLVDRYDRRLIAVIGIAGWSLATAANGLAQSFLGLFGARTAVGIGEASLSPAAASLIGDLFPGPQRAKAYGVFVSGASVGTGVAFFAGGLAVAMAEPVRNQFASLLGGFQSWQIAFMLTSIPGLVLALLFALTVREPPRRARAVDAAPVPPLWPYMRRNWKAAATIIFGVACNLMTIYTLIFFYSSMMVRVHHWAPQDVGFWVGIVGAPIGGVGAIFTGWFITYVAKRGRPDAPLITAVIGTVYYGTWCVLAALAPTGTWSIVCFIASAIMANTCVASAFAGLAQIAPNELRGRLIAFYTLVGGLVGLFIGPTVLGLISDLVFGAARLDLSLATAFGLNTLIGVTILLVGRKRYIAAVIEARANGV</sequence>
<evidence type="ECO:0000256" key="4">
    <source>
        <dbReference type="ARBA" id="ARBA00022989"/>
    </source>
</evidence>
<gene>
    <name evidence="8" type="ORF">TMPK1_12280</name>
</gene>
<keyword evidence="2" id="KW-0813">Transport</keyword>
<dbReference type="PANTHER" id="PTHR23505:SF79">
    <property type="entry name" value="PROTEIN SPINSTER"/>
    <property type="match status" value="1"/>
</dbReference>
<dbReference type="PROSITE" id="PS50850">
    <property type="entry name" value="MFS"/>
    <property type="match status" value="1"/>
</dbReference>
<evidence type="ECO:0000256" key="6">
    <source>
        <dbReference type="SAM" id="Phobius"/>
    </source>
</evidence>
<feature type="transmembrane region" description="Helical" evidence="6">
    <location>
        <begin position="400"/>
        <end position="419"/>
    </location>
</feature>
<feature type="domain" description="Major facilitator superfamily (MFS) profile" evidence="7">
    <location>
        <begin position="14"/>
        <end position="425"/>
    </location>
</feature>
<keyword evidence="4 6" id="KW-1133">Transmembrane helix</keyword>
<feature type="transmembrane region" description="Helical" evidence="6">
    <location>
        <begin position="139"/>
        <end position="162"/>
    </location>
</feature>
<dbReference type="InterPro" id="IPR020846">
    <property type="entry name" value="MFS_dom"/>
</dbReference>
<dbReference type="InterPro" id="IPR036259">
    <property type="entry name" value="MFS_trans_sf"/>
</dbReference>
<feature type="transmembrane region" description="Helical" evidence="6">
    <location>
        <begin position="12"/>
        <end position="36"/>
    </location>
</feature>
<dbReference type="Pfam" id="PF07690">
    <property type="entry name" value="MFS_1"/>
    <property type="match status" value="1"/>
</dbReference>
<evidence type="ECO:0000256" key="1">
    <source>
        <dbReference type="ARBA" id="ARBA00004141"/>
    </source>
</evidence>
<feature type="transmembrane region" description="Helical" evidence="6">
    <location>
        <begin position="105"/>
        <end position="127"/>
    </location>
</feature>
<protein>
    <submittedName>
        <fullName evidence="8">MFS transporter</fullName>
    </submittedName>
</protein>
<accession>A0A8S8XAV3</accession>